<organism evidence="1 2">
    <name type="scientific">Aureibacter tunicatorum</name>
    <dbReference type="NCBI Taxonomy" id="866807"/>
    <lineage>
        <taxon>Bacteria</taxon>
        <taxon>Pseudomonadati</taxon>
        <taxon>Bacteroidota</taxon>
        <taxon>Cytophagia</taxon>
        <taxon>Cytophagales</taxon>
        <taxon>Persicobacteraceae</taxon>
        <taxon>Aureibacter</taxon>
    </lineage>
</organism>
<proteinExistence type="predicted"/>
<gene>
    <name evidence="1" type="ORF">HNQ88_001136</name>
</gene>
<dbReference type="AlphaFoldDB" id="A0AAE3XKF7"/>
<name>A0AAE3XKF7_9BACT</name>
<evidence type="ECO:0000313" key="1">
    <source>
        <dbReference type="EMBL" id="MDR6238160.1"/>
    </source>
</evidence>
<accession>A0AAE3XKF7</accession>
<keyword evidence="2" id="KW-1185">Reference proteome</keyword>
<sequence length="153" mass="16786">MNIDSSLKAQAIEEAKKTLAKTELDTQKDLALLLEDSSNETKSSAGDKYETGRAMIDLEKDKLYARLAQNTKLKRAFAEIQVSKISDTVEHGSLFSTNQGVYFISASLGQINVNGLDIFCISALSPIGKAAMGKKENEEFSFLNKKQTIKTVC</sequence>
<evidence type="ECO:0008006" key="3">
    <source>
        <dbReference type="Google" id="ProtNLM"/>
    </source>
</evidence>
<reference evidence="1" key="1">
    <citation type="submission" date="2023-07" db="EMBL/GenBank/DDBJ databases">
        <title>Genomic Encyclopedia of Type Strains, Phase IV (KMG-IV): sequencing the most valuable type-strain genomes for metagenomic binning, comparative biology and taxonomic classification.</title>
        <authorList>
            <person name="Goeker M."/>
        </authorList>
    </citation>
    <scope>NUCLEOTIDE SEQUENCE</scope>
    <source>
        <strain evidence="1">DSM 26174</strain>
    </source>
</reference>
<dbReference type="RefSeq" id="WP_309937625.1">
    <property type="nucleotide sequence ID" value="NZ_AP025305.1"/>
</dbReference>
<evidence type="ECO:0000313" key="2">
    <source>
        <dbReference type="Proteomes" id="UP001185092"/>
    </source>
</evidence>
<protein>
    <recommendedName>
        <fullName evidence="3">3-oxoacyl-ACP synthase</fullName>
    </recommendedName>
</protein>
<dbReference type="Proteomes" id="UP001185092">
    <property type="component" value="Unassembled WGS sequence"/>
</dbReference>
<comment type="caution">
    <text evidence="1">The sequence shown here is derived from an EMBL/GenBank/DDBJ whole genome shotgun (WGS) entry which is preliminary data.</text>
</comment>
<dbReference type="EMBL" id="JAVDQD010000001">
    <property type="protein sequence ID" value="MDR6238160.1"/>
    <property type="molecule type" value="Genomic_DNA"/>
</dbReference>